<evidence type="ECO:0000313" key="2">
    <source>
        <dbReference type="Proteomes" id="UP000006272"/>
    </source>
</evidence>
<dbReference type="EMBL" id="ALAO01000095">
    <property type="protein sequence ID" value="EKO40082.1"/>
    <property type="molecule type" value="Genomic_DNA"/>
</dbReference>
<dbReference type="AlphaFoldDB" id="K6FNG7"/>
<evidence type="ECO:0000313" key="1">
    <source>
        <dbReference type="EMBL" id="EKO40082.1"/>
    </source>
</evidence>
<proteinExistence type="predicted"/>
<sequence>MSLDKLLALNPHLTLADILALWHWSGPSRRLH</sequence>
<organism evidence="1 2">
    <name type="scientific">Solidesulfovibrio magneticus str. Maddingley MBC34</name>
    <dbReference type="NCBI Taxonomy" id="1206767"/>
    <lineage>
        <taxon>Bacteria</taxon>
        <taxon>Pseudomonadati</taxon>
        <taxon>Thermodesulfobacteriota</taxon>
        <taxon>Desulfovibrionia</taxon>
        <taxon>Desulfovibrionales</taxon>
        <taxon>Desulfovibrionaceae</taxon>
        <taxon>Solidesulfovibrio</taxon>
    </lineage>
</organism>
<comment type="caution">
    <text evidence="1">The sequence shown here is derived from an EMBL/GenBank/DDBJ whole genome shotgun (WGS) entry which is preliminary data.</text>
</comment>
<name>K6FNG7_9BACT</name>
<gene>
    <name evidence="1" type="ORF">B193_1191</name>
</gene>
<dbReference type="Proteomes" id="UP000006272">
    <property type="component" value="Unassembled WGS sequence"/>
</dbReference>
<accession>K6FNG7</accession>
<protein>
    <submittedName>
        <fullName evidence="1">Uncharacterized protein</fullName>
    </submittedName>
</protein>
<reference evidence="1 2" key="1">
    <citation type="submission" date="2012-07" db="EMBL/GenBank/DDBJ databases">
        <title>Draft genome sequence of Desulfovibrio magneticus str. Maddingley MBC34 obtained from a metagenomic sequence of a methanogenic enrichment isolated from coal-seam formation water in Victoria, Australia.</title>
        <authorList>
            <person name="Greenfield P."/>
            <person name="Hendry P."/>
            <person name="Li D."/>
            <person name="Rosewarne C.P."/>
            <person name="Tran-Dinh N."/>
            <person name="Elbourne L.D.H."/>
            <person name="Paulsen I.T."/>
            <person name="Midgley D.J."/>
        </authorList>
    </citation>
    <scope>NUCLEOTIDE SEQUENCE [LARGE SCALE GENOMIC DNA]</scope>
    <source>
        <strain evidence="2">Maddingley MBC34</strain>
    </source>
</reference>